<comment type="caution">
    <text evidence="8">The sequence shown here is derived from an EMBL/GenBank/DDBJ whole genome shotgun (WGS) entry which is preliminary data.</text>
</comment>
<dbReference type="InterPro" id="IPR036097">
    <property type="entry name" value="HisK_dim/P_sf"/>
</dbReference>
<dbReference type="Gene3D" id="1.10.287.130">
    <property type="match status" value="1"/>
</dbReference>
<evidence type="ECO:0000256" key="6">
    <source>
        <dbReference type="ARBA" id="ARBA00023012"/>
    </source>
</evidence>
<dbReference type="InterPro" id="IPR005467">
    <property type="entry name" value="His_kinase_dom"/>
</dbReference>
<feature type="domain" description="Histidine kinase" evidence="7">
    <location>
        <begin position="27"/>
        <end position="274"/>
    </location>
</feature>
<dbReference type="CDD" id="cd00075">
    <property type="entry name" value="HATPase"/>
    <property type="match status" value="1"/>
</dbReference>
<dbReference type="PANTHER" id="PTHR43711">
    <property type="entry name" value="TWO-COMPONENT HISTIDINE KINASE"/>
    <property type="match status" value="1"/>
</dbReference>
<evidence type="ECO:0000256" key="1">
    <source>
        <dbReference type="ARBA" id="ARBA00000085"/>
    </source>
</evidence>
<evidence type="ECO:0000256" key="5">
    <source>
        <dbReference type="ARBA" id="ARBA00022777"/>
    </source>
</evidence>
<dbReference type="Proteomes" id="UP000287171">
    <property type="component" value="Unassembled WGS sequence"/>
</dbReference>
<dbReference type="GO" id="GO:0000155">
    <property type="term" value="F:phosphorelay sensor kinase activity"/>
    <property type="evidence" value="ECO:0007669"/>
    <property type="project" value="InterPro"/>
</dbReference>
<dbReference type="SUPFAM" id="SSF55874">
    <property type="entry name" value="ATPase domain of HSP90 chaperone/DNA topoisomerase II/histidine kinase"/>
    <property type="match status" value="1"/>
</dbReference>
<dbReference type="SMART" id="SM00387">
    <property type="entry name" value="HATPase_c"/>
    <property type="match status" value="1"/>
</dbReference>
<sequence length="276" mass="31304">MHKPPGKPAITQISHDTDFLNAEWLASLSHELRNPLATIKGYTTLLMRHHGQLSSEEQYELLQSIASGSEQLSYVINMLQEIAEFEANLVPFRPHPIDASMLVHDVVMEMQRDDQPRAIADRAIQITVSELANEPEKRLILADQGLLRRLLFHLIENAHKFSPDPSPIQITITYFLPAPSNPLPEHLHADKEVLQQPLLELRIQDSGIGIPEEDLERIFERFQRVNLTLIREVNGLGLGLTLCKYIVALHHGLIWAESTLGANSTFHVLLPRHSQY</sequence>
<evidence type="ECO:0000313" key="8">
    <source>
        <dbReference type="EMBL" id="GCE30161.1"/>
    </source>
</evidence>
<comment type="catalytic activity">
    <reaction evidence="1">
        <text>ATP + protein L-histidine = ADP + protein N-phospho-L-histidine.</text>
        <dbReference type="EC" id="2.7.13.3"/>
    </reaction>
</comment>
<evidence type="ECO:0000256" key="4">
    <source>
        <dbReference type="ARBA" id="ARBA00022679"/>
    </source>
</evidence>
<dbReference type="CDD" id="cd00082">
    <property type="entry name" value="HisKA"/>
    <property type="match status" value="1"/>
</dbReference>
<keyword evidence="4" id="KW-0808">Transferase</keyword>
<keyword evidence="5" id="KW-0418">Kinase</keyword>
<protein>
    <recommendedName>
        <fullName evidence="2">histidine kinase</fullName>
        <ecNumber evidence="2">2.7.13.3</ecNumber>
    </recommendedName>
</protein>
<dbReference type="SMART" id="SM00388">
    <property type="entry name" value="HisKA"/>
    <property type="match status" value="1"/>
</dbReference>
<name>A0A402BFH1_9CHLR</name>
<dbReference type="InterPro" id="IPR003661">
    <property type="entry name" value="HisK_dim/P_dom"/>
</dbReference>
<dbReference type="InterPro" id="IPR003594">
    <property type="entry name" value="HATPase_dom"/>
</dbReference>
<dbReference type="EMBL" id="BIFT01000002">
    <property type="protein sequence ID" value="GCE30161.1"/>
    <property type="molecule type" value="Genomic_DNA"/>
</dbReference>
<dbReference type="AlphaFoldDB" id="A0A402BFH1"/>
<dbReference type="SUPFAM" id="SSF47384">
    <property type="entry name" value="Homodimeric domain of signal transducing histidine kinase"/>
    <property type="match status" value="1"/>
</dbReference>
<dbReference type="Gene3D" id="3.30.565.10">
    <property type="entry name" value="Histidine kinase-like ATPase, C-terminal domain"/>
    <property type="match status" value="1"/>
</dbReference>
<dbReference type="InterPro" id="IPR004358">
    <property type="entry name" value="Sig_transdc_His_kin-like_C"/>
</dbReference>
<dbReference type="InterPro" id="IPR036890">
    <property type="entry name" value="HATPase_C_sf"/>
</dbReference>
<dbReference type="PROSITE" id="PS50109">
    <property type="entry name" value="HIS_KIN"/>
    <property type="match status" value="1"/>
</dbReference>
<dbReference type="PANTHER" id="PTHR43711:SF31">
    <property type="entry name" value="HISTIDINE KINASE"/>
    <property type="match status" value="1"/>
</dbReference>
<dbReference type="EC" id="2.7.13.3" evidence="2"/>
<gene>
    <name evidence="8" type="ORF">KDA_56450</name>
</gene>
<evidence type="ECO:0000259" key="7">
    <source>
        <dbReference type="PROSITE" id="PS50109"/>
    </source>
</evidence>
<evidence type="ECO:0000256" key="2">
    <source>
        <dbReference type="ARBA" id="ARBA00012438"/>
    </source>
</evidence>
<dbReference type="Pfam" id="PF00512">
    <property type="entry name" value="HisKA"/>
    <property type="match status" value="1"/>
</dbReference>
<dbReference type="InterPro" id="IPR050736">
    <property type="entry name" value="Sensor_HK_Regulatory"/>
</dbReference>
<keyword evidence="6" id="KW-0902">Two-component regulatory system</keyword>
<accession>A0A402BFH1</accession>
<proteinExistence type="predicted"/>
<reference evidence="9" key="1">
    <citation type="submission" date="2018-12" db="EMBL/GenBank/DDBJ databases">
        <title>Tengunoibacter tsumagoiensis gen. nov., sp. nov., Dictyobacter kobayashii sp. nov., D. alpinus sp. nov., and D. joshuensis sp. nov. and description of Dictyobacteraceae fam. nov. within the order Ktedonobacterales isolated from Tengu-no-mugimeshi.</title>
        <authorList>
            <person name="Wang C.M."/>
            <person name="Zheng Y."/>
            <person name="Sakai Y."/>
            <person name="Toyoda A."/>
            <person name="Minakuchi Y."/>
            <person name="Abe K."/>
            <person name="Yokota A."/>
            <person name="Yabe S."/>
        </authorList>
    </citation>
    <scope>NUCLEOTIDE SEQUENCE [LARGE SCALE GENOMIC DNA]</scope>
    <source>
        <strain evidence="9">Uno16</strain>
    </source>
</reference>
<dbReference type="Pfam" id="PF02518">
    <property type="entry name" value="HATPase_c"/>
    <property type="match status" value="1"/>
</dbReference>
<evidence type="ECO:0000313" key="9">
    <source>
        <dbReference type="Proteomes" id="UP000287171"/>
    </source>
</evidence>
<dbReference type="PRINTS" id="PR00344">
    <property type="entry name" value="BCTRLSENSOR"/>
</dbReference>
<keyword evidence="9" id="KW-1185">Reference proteome</keyword>
<evidence type="ECO:0000256" key="3">
    <source>
        <dbReference type="ARBA" id="ARBA00022553"/>
    </source>
</evidence>
<keyword evidence="3" id="KW-0597">Phosphoprotein</keyword>
<organism evidence="8 9">
    <name type="scientific">Dictyobacter alpinus</name>
    <dbReference type="NCBI Taxonomy" id="2014873"/>
    <lineage>
        <taxon>Bacteria</taxon>
        <taxon>Bacillati</taxon>
        <taxon>Chloroflexota</taxon>
        <taxon>Ktedonobacteria</taxon>
        <taxon>Ktedonobacterales</taxon>
        <taxon>Dictyobacteraceae</taxon>
        <taxon>Dictyobacter</taxon>
    </lineage>
</organism>